<evidence type="ECO:0000313" key="2">
    <source>
        <dbReference type="EMBL" id="VCW76362.1"/>
    </source>
</evidence>
<name>A0A9X9PXS4_GULGU</name>
<dbReference type="AlphaFoldDB" id="A0A9X9PXS4"/>
<proteinExistence type="predicted"/>
<feature type="region of interest" description="Disordered" evidence="1">
    <location>
        <begin position="80"/>
        <end position="106"/>
    </location>
</feature>
<organism evidence="2 3">
    <name type="scientific">Gulo gulo</name>
    <name type="common">Wolverine</name>
    <name type="synonym">Gluton</name>
    <dbReference type="NCBI Taxonomy" id="48420"/>
    <lineage>
        <taxon>Eukaryota</taxon>
        <taxon>Metazoa</taxon>
        <taxon>Chordata</taxon>
        <taxon>Craniata</taxon>
        <taxon>Vertebrata</taxon>
        <taxon>Euteleostomi</taxon>
        <taxon>Mammalia</taxon>
        <taxon>Eutheria</taxon>
        <taxon>Laurasiatheria</taxon>
        <taxon>Carnivora</taxon>
        <taxon>Caniformia</taxon>
        <taxon>Musteloidea</taxon>
        <taxon>Mustelidae</taxon>
        <taxon>Guloninae</taxon>
        <taxon>Gulo</taxon>
    </lineage>
</organism>
<accession>A0A9X9PXS4</accession>
<evidence type="ECO:0000256" key="1">
    <source>
        <dbReference type="SAM" id="MobiDB-lite"/>
    </source>
</evidence>
<evidence type="ECO:0000313" key="3">
    <source>
        <dbReference type="Proteomes" id="UP000269945"/>
    </source>
</evidence>
<sequence>RRERPRPQAGLAGTAVKISLPARARQLAGPAGGNAADPSSPPVRLIQGLLLLLRGEGGGVWEGGDEGGIRTNISDWCKDKYGHDVNDSHPSLSAERRSSGQPGLCPQLWWLSPGSGGLSAR</sequence>
<dbReference type="Proteomes" id="UP000269945">
    <property type="component" value="Unassembled WGS sequence"/>
</dbReference>
<protein>
    <submittedName>
        <fullName evidence="2">Uncharacterized protein</fullName>
    </submittedName>
</protein>
<gene>
    <name evidence="2" type="ORF">BN2614_LOCUS1</name>
</gene>
<keyword evidence="3" id="KW-1185">Reference proteome</keyword>
<dbReference type="EMBL" id="CYRY02007250">
    <property type="protein sequence ID" value="VCW76362.1"/>
    <property type="molecule type" value="Genomic_DNA"/>
</dbReference>
<feature type="non-terminal residue" evidence="2">
    <location>
        <position position="1"/>
    </location>
</feature>
<reference evidence="2 3" key="1">
    <citation type="submission" date="2018-10" db="EMBL/GenBank/DDBJ databases">
        <authorList>
            <person name="Ekblom R."/>
            <person name="Jareborg N."/>
        </authorList>
    </citation>
    <scope>NUCLEOTIDE SEQUENCE [LARGE SCALE GENOMIC DNA]</scope>
    <source>
        <tissue evidence="2">Muscle</tissue>
    </source>
</reference>
<comment type="caution">
    <text evidence="2">The sequence shown here is derived from an EMBL/GenBank/DDBJ whole genome shotgun (WGS) entry which is preliminary data.</text>
</comment>